<keyword evidence="2" id="KW-1185">Reference proteome</keyword>
<proteinExistence type="predicted"/>
<dbReference type="Proteomes" id="UP000772618">
    <property type="component" value="Unassembled WGS sequence"/>
</dbReference>
<name>A0ABS5VPK8_9BACT</name>
<gene>
    <name evidence="1" type="ORF">KK060_08690</name>
</gene>
<protein>
    <recommendedName>
        <fullName evidence="3">YtxH domain-containing protein</fullName>
    </recommendedName>
</protein>
<dbReference type="RefSeq" id="WP_254153318.1">
    <property type="nucleotide sequence ID" value="NZ_JAHESD010000014.1"/>
</dbReference>
<evidence type="ECO:0008006" key="3">
    <source>
        <dbReference type="Google" id="ProtNLM"/>
    </source>
</evidence>
<sequence length="92" mass="9879">MGKGKGKKKNKSFYKRNVEPVIPDNKILLAALGGVAAGITLAGIFGTDKAKQIVQSVEDSVKEISDRIKGGLNGSDAEADYKFKRKNSLEKV</sequence>
<dbReference type="EMBL" id="JAHESD010000014">
    <property type="protein sequence ID" value="MBT1703353.1"/>
    <property type="molecule type" value="Genomic_DNA"/>
</dbReference>
<reference evidence="1 2" key="1">
    <citation type="submission" date="2021-05" db="EMBL/GenBank/DDBJ databases">
        <title>A Polyphasic approach of four new species of the genus Ohtaekwangia: Ohtaekwangia histidinii sp. nov., Ohtaekwangia cretensis sp. nov., Ohtaekwangia indiensis sp. nov., Ohtaekwangia reichenbachii sp. nov. from diverse environment.</title>
        <authorList>
            <person name="Octaviana S."/>
        </authorList>
    </citation>
    <scope>NUCLEOTIDE SEQUENCE [LARGE SCALE GENOMIC DNA]</scope>
    <source>
        <strain evidence="1 2">PWU20</strain>
    </source>
</reference>
<accession>A0ABS5VPK8</accession>
<comment type="caution">
    <text evidence="1">The sequence shown here is derived from an EMBL/GenBank/DDBJ whole genome shotgun (WGS) entry which is preliminary data.</text>
</comment>
<evidence type="ECO:0000313" key="1">
    <source>
        <dbReference type="EMBL" id="MBT1703353.1"/>
    </source>
</evidence>
<evidence type="ECO:0000313" key="2">
    <source>
        <dbReference type="Proteomes" id="UP000772618"/>
    </source>
</evidence>
<organism evidence="1 2">
    <name type="scientific">Chryseosolibacter indicus</name>
    <dbReference type="NCBI Taxonomy" id="2782351"/>
    <lineage>
        <taxon>Bacteria</taxon>
        <taxon>Pseudomonadati</taxon>
        <taxon>Bacteroidota</taxon>
        <taxon>Cytophagia</taxon>
        <taxon>Cytophagales</taxon>
        <taxon>Chryseotaleaceae</taxon>
        <taxon>Chryseosolibacter</taxon>
    </lineage>
</organism>